<reference evidence="3 4" key="1">
    <citation type="submission" date="2018-02" db="EMBL/GenBank/DDBJ databases">
        <title>Comparative genomes isolates from brazilian mangrove.</title>
        <authorList>
            <person name="Araujo J.E."/>
            <person name="Taketani R.G."/>
            <person name="Silva M.C.P."/>
            <person name="Loureco M.V."/>
            <person name="Andreote F.D."/>
        </authorList>
    </citation>
    <scope>NUCLEOTIDE SEQUENCE [LARGE SCALE GENOMIC DNA]</scope>
    <source>
        <strain evidence="3 4">HEX-2 MGV</strain>
    </source>
</reference>
<dbReference type="Proteomes" id="UP000240009">
    <property type="component" value="Unassembled WGS sequence"/>
</dbReference>
<evidence type="ECO:0000256" key="1">
    <source>
        <dbReference type="SAM" id="Phobius"/>
    </source>
</evidence>
<proteinExistence type="predicted"/>
<dbReference type="SUPFAM" id="SSF54523">
    <property type="entry name" value="Pili subunits"/>
    <property type="match status" value="1"/>
</dbReference>
<dbReference type="PANTHER" id="PTHR30093">
    <property type="entry name" value="GENERAL SECRETION PATHWAY PROTEIN G"/>
    <property type="match status" value="1"/>
</dbReference>
<name>A0A2S8FN93_9BACT</name>
<evidence type="ECO:0000313" key="3">
    <source>
        <dbReference type="EMBL" id="PQO33440.1"/>
    </source>
</evidence>
<dbReference type="EMBL" id="PUIA01000035">
    <property type="protein sequence ID" value="PQO33440.1"/>
    <property type="molecule type" value="Genomic_DNA"/>
</dbReference>
<dbReference type="AlphaFoldDB" id="A0A2S8FN93"/>
<evidence type="ECO:0000259" key="2">
    <source>
        <dbReference type="Pfam" id="PF07596"/>
    </source>
</evidence>
<dbReference type="InterPro" id="IPR012902">
    <property type="entry name" value="N_methyl_site"/>
</dbReference>
<evidence type="ECO:0000313" key="4">
    <source>
        <dbReference type="Proteomes" id="UP000240009"/>
    </source>
</evidence>
<dbReference type="InterPro" id="IPR027558">
    <property type="entry name" value="Pre_pil_HX9DG_C"/>
</dbReference>
<protein>
    <submittedName>
        <fullName evidence="3">Prepilin-type cleavage/methylation domain-containing protein</fullName>
    </submittedName>
</protein>
<dbReference type="RefSeq" id="WP_105353196.1">
    <property type="nucleotide sequence ID" value="NZ_PUIA01000035.1"/>
</dbReference>
<sequence>MFLSRNRYAFTLVELLVVIAIIGVLVALLLPAVQQAREAARRAQCTNHLKQWALAAHMHHDTYSELPALGSGLQNRVSWIVYLLPFMEQKNISEMIKAGGTAASVNGTTNYSSGPAVPWDTNYKPWVTRFEVRTCPSDPEGSREDVAQPGGLSYRANIGDRIVDYARADYIQYYRGAFRFRDPLKFRDFTDGLSNSILLGERAICAPGDGRNAKTGTYLRADKPAGCIANLDPNNPKQFQATGTAWDFSGRRWGDGTFLYSSITTTAPPNSPSCLGWGSGEHNFAGYPLSSYHPGGAMVAFGDGSVTFISNTIDAGDPTLSMASAPPAGGGSSFGVIGSLGSISGGETIPAL</sequence>
<keyword evidence="1" id="KW-0472">Membrane</keyword>
<comment type="caution">
    <text evidence="3">The sequence shown here is derived from an EMBL/GenBank/DDBJ whole genome shotgun (WGS) entry which is preliminary data.</text>
</comment>
<dbReference type="InterPro" id="IPR045584">
    <property type="entry name" value="Pilin-like"/>
</dbReference>
<dbReference type="Pfam" id="PF07596">
    <property type="entry name" value="SBP_bac_10"/>
    <property type="match status" value="1"/>
</dbReference>
<accession>A0A2S8FN93</accession>
<dbReference type="PANTHER" id="PTHR30093:SF2">
    <property type="entry name" value="TYPE II SECRETION SYSTEM PROTEIN H"/>
    <property type="match status" value="1"/>
</dbReference>
<feature type="domain" description="DUF1559" evidence="2">
    <location>
        <begin position="34"/>
        <end position="315"/>
    </location>
</feature>
<dbReference type="Gene3D" id="3.30.700.10">
    <property type="entry name" value="Glycoprotein, Type 4 Pilin"/>
    <property type="match status" value="1"/>
</dbReference>
<keyword evidence="1" id="KW-1133">Transmembrane helix</keyword>
<dbReference type="Pfam" id="PF07963">
    <property type="entry name" value="N_methyl"/>
    <property type="match status" value="1"/>
</dbReference>
<dbReference type="NCBIfam" id="TIGR02532">
    <property type="entry name" value="IV_pilin_GFxxxE"/>
    <property type="match status" value="1"/>
</dbReference>
<feature type="transmembrane region" description="Helical" evidence="1">
    <location>
        <begin position="12"/>
        <end position="33"/>
    </location>
</feature>
<dbReference type="InterPro" id="IPR011453">
    <property type="entry name" value="DUF1559"/>
</dbReference>
<keyword evidence="1" id="KW-0812">Transmembrane</keyword>
<gene>
    <name evidence="3" type="ORF">C5Y96_11390</name>
</gene>
<organism evidence="3 4">
    <name type="scientific">Blastopirellula marina</name>
    <dbReference type="NCBI Taxonomy" id="124"/>
    <lineage>
        <taxon>Bacteria</taxon>
        <taxon>Pseudomonadati</taxon>
        <taxon>Planctomycetota</taxon>
        <taxon>Planctomycetia</taxon>
        <taxon>Pirellulales</taxon>
        <taxon>Pirellulaceae</taxon>
        <taxon>Blastopirellula</taxon>
    </lineage>
</organism>
<dbReference type="NCBIfam" id="TIGR04294">
    <property type="entry name" value="pre_pil_HX9DG"/>
    <property type="match status" value="1"/>
</dbReference>